<feature type="transmembrane region" description="Helical" evidence="6">
    <location>
        <begin position="288"/>
        <end position="310"/>
    </location>
</feature>
<dbReference type="InterPro" id="IPR011701">
    <property type="entry name" value="MFS"/>
</dbReference>
<feature type="transmembrane region" description="Helical" evidence="6">
    <location>
        <begin position="72"/>
        <end position="93"/>
    </location>
</feature>
<dbReference type="PANTHER" id="PTHR23513:SF11">
    <property type="entry name" value="STAPHYLOFERRIN A TRANSPORTER"/>
    <property type="match status" value="1"/>
</dbReference>
<feature type="transmembrane region" description="Helical" evidence="6">
    <location>
        <begin position="45"/>
        <end position="66"/>
    </location>
</feature>
<protein>
    <submittedName>
        <fullName evidence="8">MFS transporter</fullName>
    </submittedName>
</protein>
<dbReference type="CDD" id="cd06173">
    <property type="entry name" value="MFS_MefA_like"/>
    <property type="match status" value="1"/>
</dbReference>
<organism evidence="8 9">
    <name type="scientific">Streptomyces venezuelae</name>
    <dbReference type="NCBI Taxonomy" id="54571"/>
    <lineage>
        <taxon>Bacteria</taxon>
        <taxon>Bacillati</taxon>
        <taxon>Actinomycetota</taxon>
        <taxon>Actinomycetes</taxon>
        <taxon>Kitasatosporales</taxon>
        <taxon>Streptomycetaceae</taxon>
        <taxon>Streptomyces</taxon>
    </lineage>
</organism>
<dbReference type="SUPFAM" id="SSF103473">
    <property type="entry name" value="MFS general substrate transporter"/>
    <property type="match status" value="1"/>
</dbReference>
<dbReference type="InterPro" id="IPR036259">
    <property type="entry name" value="MFS_trans_sf"/>
</dbReference>
<evidence type="ECO:0000256" key="4">
    <source>
        <dbReference type="ARBA" id="ARBA00022989"/>
    </source>
</evidence>
<reference evidence="8 9" key="1">
    <citation type="submission" date="2018-05" db="EMBL/GenBank/DDBJ databases">
        <title>Streptomyces venezuelae.</title>
        <authorList>
            <person name="Kim W."/>
            <person name="Lee N."/>
            <person name="Cho B.-K."/>
        </authorList>
    </citation>
    <scope>NUCLEOTIDE SEQUENCE [LARGE SCALE GENOMIC DNA]</scope>
    <source>
        <strain evidence="8 9">ATCC 14583</strain>
    </source>
</reference>
<evidence type="ECO:0000313" key="8">
    <source>
        <dbReference type="EMBL" id="QES26036.1"/>
    </source>
</evidence>
<evidence type="ECO:0000313" key="9">
    <source>
        <dbReference type="Proteomes" id="UP000323046"/>
    </source>
</evidence>
<evidence type="ECO:0000256" key="5">
    <source>
        <dbReference type="ARBA" id="ARBA00023136"/>
    </source>
</evidence>
<accession>A0A5P2B709</accession>
<evidence type="ECO:0000256" key="3">
    <source>
        <dbReference type="ARBA" id="ARBA00022692"/>
    </source>
</evidence>
<keyword evidence="2" id="KW-1003">Cell membrane</keyword>
<evidence type="ECO:0000256" key="6">
    <source>
        <dbReference type="SAM" id="Phobius"/>
    </source>
</evidence>
<dbReference type="GO" id="GO:0005886">
    <property type="term" value="C:plasma membrane"/>
    <property type="evidence" value="ECO:0007669"/>
    <property type="project" value="UniProtKB-SubCell"/>
</dbReference>
<feature type="transmembrane region" description="Helical" evidence="6">
    <location>
        <begin position="254"/>
        <end position="276"/>
    </location>
</feature>
<evidence type="ECO:0000256" key="1">
    <source>
        <dbReference type="ARBA" id="ARBA00004651"/>
    </source>
</evidence>
<feature type="transmembrane region" description="Helical" evidence="6">
    <location>
        <begin position="378"/>
        <end position="397"/>
    </location>
</feature>
<dbReference type="PROSITE" id="PS50850">
    <property type="entry name" value="MFS"/>
    <property type="match status" value="1"/>
</dbReference>
<dbReference type="EMBL" id="CP029193">
    <property type="protein sequence ID" value="QES26036.1"/>
    <property type="molecule type" value="Genomic_DNA"/>
</dbReference>
<dbReference type="GO" id="GO:0022857">
    <property type="term" value="F:transmembrane transporter activity"/>
    <property type="evidence" value="ECO:0007669"/>
    <property type="project" value="InterPro"/>
</dbReference>
<gene>
    <name evidence="8" type="ORF">DEJ47_05795</name>
</gene>
<dbReference type="OrthoDB" id="3539228at2"/>
<evidence type="ECO:0000259" key="7">
    <source>
        <dbReference type="PROSITE" id="PS50850"/>
    </source>
</evidence>
<feature type="transmembrane region" description="Helical" evidence="6">
    <location>
        <begin position="187"/>
        <end position="213"/>
    </location>
</feature>
<dbReference type="Gene3D" id="1.20.1250.20">
    <property type="entry name" value="MFS general substrate transporter like domains"/>
    <property type="match status" value="1"/>
</dbReference>
<proteinExistence type="predicted"/>
<keyword evidence="3 6" id="KW-0812">Transmembrane</keyword>
<keyword evidence="9" id="KW-1185">Reference proteome</keyword>
<feature type="transmembrane region" description="Helical" evidence="6">
    <location>
        <begin position="317"/>
        <end position="337"/>
    </location>
</feature>
<comment type="subcellular location">
    <subcellularLocation>
        <location evidence="1">Cell membrane</location>
        <topology evidence="1">Multi-pass membrane protein</topology>
    </subcellularLocation>
</comment>
<name>A0A5P2B709_STRVZ</name>
<dbReference type="PANTHER" id="PTHR23513">
    <property type="entry name" value="INTEGRAL MEMBRANE EFFLUX PROTEIN-RELATED"/>
    <property type="match status" value="1"/>
</dbReference>
<dbReference type="InterPro" id="IPR020846">
    <property type="entry name" value="MFS_dom"/>
</dbReference>
<keyword evidence="5 6" id="KW-0472">Membrane</keyword>
<feature type="transmembrane region" description="Helical" evidence="6">
    <location>
        <begin position="343"/>
        <end position="366"/>
    </location>
</feature>
<feature type="domain" description="Major facilitator superfamily (MFS) profile" evidence="7">
    <location>
        <begin position="29"/>
        <end position="431"/>
    </location>
</feature>
<dbReference type="Proteomes" id="UP000323046">
    <property type="component" value="Chromosome"/>
</dbReference>
<feature type="transmembrane region" description="Helical" evidence="6">
    <location>
        <begin position="105"/>
        <end position="126"/>
    </location>
</feature>
<evidence type="ECO:0000256" key="2">
    <source>
        <dbReference type="ARBA" id="ARBA00022475"/>
    </source>
</evidence>
<feature type="transmembrane region" description="Helical" evidence="6">
    <location>
        <begin position="409"/>
        <end position="427"/>
    </location>
</feature>
<dbReference type="Pfam" id="PF07690">
    <property type="entry name" value="MFS_1"/>
    <property type="match status" value="1"/>
</dbReference>
<sequence>MKPVSAAPPDPTEPRTDVRNRWRARLREAVVPLARRGFRLHWCGYLLSWAGSAVAPLALAFAALATGGGPQALGIVLAAGVLPQIVLLPVGGVIADRYRRVRVMVWSNVVCALAETAAACLIWSGVVHTWQLAVTSGVCGAAGAFFAPAADGAVVQVVPAEQRRTANALLKFGQNVGKMASPALGGVLIAAAGPALALVWDAVTFAVSAVLFARINVDRAAVRPDVASPRQGRPGTGLRGEMGRGWQEVWQRRWLAVMVCQAAVTGSAWLAGYQMLGPLYAQRVLGGAALWGVVVSAFTGGLIAGAALALAWRPSAAGAVVCGGTVLLALPLAAMAVRAPLPALVAAFVVAGAGLELAMVVWLSLLQERIPGDRLSRVLSYSTLGQMLPVPVAYLLTGPVAAGFGLHTTLAWAAAVVTAAALLPLVLPQVRRLTIPVRAAKRA</sequence>
<dbReference type="RefSeq" id="WP_150165567.1">
    <property type="nucleotide sequence ID" value="NZ_CP029193.1"/>
</dbReference>
<keyword evidence="4 6" id="KW-1133">Transmembrane helix</keyword>
<dbReference type="AlphaFoldDB" id="A0A5P2B709"/>